<organism evidence="1">
    <name type="scientific">hydrothermal vent metagenome</name>
    <dbReference type="NCBI Taxonomy" id="652676"/>
    <lineage>
        <taxon>unclassified sequences</taxon>
        <taxon>metagenomes</taxon>
        <taxon>ecological metagenomes</taxon>
    </lineage>
</organism>
<reference evidence="1" key="1">
    <citation type="submission" date="2018-06" db="EMBL/GenBank/DDBJ databases">
        <authorList>
            <person name="Zhirakovskaya E."/>
        </authorList>
    </citation>
    <scope>NUCLEOTIDE SEQUENCE</scope>
</reference>
<accession>A0A3B0VX85</accession>
<evidence type="ECO:0008006" key="2">
    <source>
        <dbReference type="Google" id="ProtNLM"/>
    </source>
</evidence>
<dbReference type="Gene3D" id="3.40.1000.10">
    <property type="entry name" value="Mog1/PsbP, alpha/beta/alpha sandwich"/>
    <property type="match status" value="1"/>
</dbReference>
<proteinExistence type="predicted"/>
<sequence>MKIILSLILLTFSSSLFAKEVNISDTGISFIAPDEFQPLSQEIIDVKWPKKRAPKWVIGNESASTTIAYDLKPNDISTAPLPELMNYLKTNFDRLIPGIEWKKREIIELSGKNWVYLEMTSNAIDTDIHNIILLTSYGREMLMFNFNSTKEEFSKYETELRKSLRTIQLPK</sequence>
<gene>
    <name evidence="1" type="ORF">MNBD_GAMMA04-274</name>
</gene>
<dbReference type="AlphaFoldDB" id="A0A3B0VX85"/>
<evidence type="ECO:0000313" key="1">
    <source>
        <dbReference type="EMBL" id="VAW44950.1"/>
    </source>
</evidence>
<name>A0A3B0VX85_9ZZZZ</name>
<protein>
    <recommendedName>
        <fullName evidence="2">DUF1795 domain-containing protein</fullName>
    </recommendedName>
</protein>
<dbReference type="EMBL" id="UOFB01000066">
    <property type="protein sequence ID" value="VAW44950.1"/>
    <property type="molecule type" value="Genomic_DNA"/>
</dbReference>